<dbReference type="GO" id="GO:0005886">
    <property type="term" value="C:plasma membrane"/>
    <property type="evidence" value="ECO:0007669"/>
    <property type="project" value="UniProtKB-SubCell"/>
</dbReference>
<evidence type="ECO:0000313" key="16">
    <source>
        <dbReference type="Proteomes" id="UP000039046"/>
    </source>
</evidence>
<evidence type="ECO:0000256" key="2">
    <source>
        <dbReference type="ARBA" id="ARBA00009726"/>
    </source>
</evidence>
<dbReference type="STRING" id="1531966.A0A0A1TMU2"/>
<dbReference type="GO" id="GO:0140359">
    <property type="term" value="F:ABC-type transporter activity"/>
    <property type="evidence" value="ECO:0007669"/>
    <property type="project" value="InterPro"/>
</dbReference>
<feature type="transmembrane region" description="Helical" evidence="12">
    <location>
        <begin position="162"/>
        <end position="180"/>
    </location>
</feature>
<evidence type="ECO:0000256" key="11">
    <source>
        <dbReference type="SAM" id="MobiDB-lite"/>
    </source>
</evidence>
<dbReference type="SMART" id="SM00382">
    <property type="entry name" value="AAA"/>
    <property type="match status" value="2"/>
</dbReference>
<evidence type="ECO:0000256" key="9">
    <source>
        <dbReference type="ARBA" id="ARBA00023136"/>
    </source>
</evidence>
<feature type="transmembrane region" description="Helical" evidence="12">
    <location>
        <begin position="65"/>
        <end position="89"/>
    </location>
</feature>
<dbReference type="InterPro" id="IPR011527">
    <property type="entry name" value="ABC1_TM_dom"/>
</dbReference>
<dbReference type="GO" id="GO:0005524">
    <property type="term" value="F:ATP binding"/>
    <property type="evidence" value="ECO:0007669"/>
    <property type="project" value="UniProtKB-KW"/>
</dbReference>
<feature type="compositionally biased region" description="Acidic residues" evidence="11">
    <location>
        <begin position="829"/>
        <end position="842"/>
    </location>
</feature>
<feature type="transmembrane region" description="Helical" evidence="12">
    <location>
        <begin position="890"/>
        <end position="911"/>
    </location>
</feature>
<dbReference type="Pfam" id="PF00664">
    <property type="entry name" value="ABC_membrane"/>
    <property type="match status" value="2"/>
</dbReference>
<evidence type="ECO:0008006" key="17">
    <source>
        <dbReference type="Google" id="ProtNLM"/>
    </source>
</evidence>
<feature type="domain" description="ABC transmembrane type-1" evidence="14">
    <location>
        <begin position="891"/>
        <end position="1171"/>
    </location>
</feature>
<dbReference type="PROSITE" id="PS50893">
    <property type="entry name" value="ABC_TRANSPORTER_2"/>
    <property type="match status" value="2"/>
</dbReference>
<sequence>MSAAAGCPPGADNLLGPRVETACRPFDFTLLFEDTFFNVVPAVTFLLLLPLQLRQLLKAQTKLNSYALATWKLALLALLFALHIVYLVILSQNSALTTQLSLASGVLAAVAVLGAGILSVVEDQRSARPSDILVLYFSACTLLSLPRLRSLWLLNATTAPKAVWTVIFILTIAVVCAESVRKNRFLLPPYRSLSTEQTVSFWSRGLFVWVLPFFKLGYSKDLNVHDIPQVDTALRGEAAYAKLEASWNQTSGRHRLLRSMFKANLWPFFSAVIPRVCLSCFSFSQPFLIAASVSNLQDRENEDHARYGHALVGAFVLVYMGIAISRALYQRQNFRMTSRIRAALISKIYQDTTALRHTEIKDAAAVTLMGTDVERIIASLSQVHEIWAAVPEISIAVWLLVRRISYAAIVPLIICLISIVGASQIAAHFGPAQIAWIQRVQKRVAVTANMINDMKVVKMLGLSEALYKITAQLRRDELHASERFRKLLVMQILTGNAPALFAPFATFVTYAIIAKVKSDQTLLAAQAFASLSLISLATEPLIMLCQALPNLMQGIACFQHIEDYCIKVKTEATAFPPLPPSQDATAVELGTKGKTSQTKSKSPAFSFNNAGITWSSTDEKSVLHELTLDILPGFTAIIGPVASGKSTLLASIIGETVLKQGFMSPPLSRVAFCPQTPWIIDDTVRCNITGYGDFDQDWYDFTISSCGLLDDIKRFPLGDKFLCGSKGASLSGGQRQRVALARAVYSRLPIVILDDIMSGFDSKTTGNILEKLFSQNGYFRKAGISVILATHSHRVLPFMDSVVVLEHGTVVEVKPYDKIKAPAPKSASDDEADSEQSNEVNDDSTTNVQGDAPSVLEDPEIELEKDSLRRRGGSWSVYSYYCRSAGVVPLVLWVGFTFVGAVTATYTAVWIQQWTKANEQHPNEQLGLYLGIYTMLVVLALLAVAGECWVFFIKIISETALKLHDDLLRATINAPFYFFQTTDAGTITNRFSQDMDLIDMTLPAHAVTFTTGTASCIVQLIFICIVGKYLAATVPALICVLFVVQRYYLRTSRQLRLMDIEAKAPIYKVFLETTEGVAPIRSFGWSTAFHKRQDYVLNISQRPLYMLACIQQWLALVLDLIVGGLAVVITASATADTSAISAGDLGVALVLVLQFSTLLTQSVQNWTRLETSIGAVARVQQFLRDTPPEAHGTETLPTNFPESGTICYNNVTASYGPDSDPVLKNVDLTIQPGEKVIFCGPSGSGKSSLIMATLMMMEVHGGSIKIDDTNINTVAGNDLRLHLNVVPQDPFFMPGTVRFNIDPKGQSGDESIQVALGKVGLWDKIDSKGGLDAALDPSELSHGEKQLMCLARAMLVKSQILILDEAMSSVDSATEAKMQDIVDAEFQSQTVISVLHRFDHVRSYNRVVVLRSGEIVESGTPDALLASGSAFQGLYNVNID</sequence>
<keyword evidence="4" id="KW-1003">Cell membrane</keyword>
<dbReference type="InterPro" id="IPR003593">
    <property type="entry name" value="AAA+_ATPase"/>
</dbReference>
<keyword evidence="7" id="KW-0067">ATP-binding</keyword>
<feature type="transmembrane region" description="Helical" evidence="12">
    <location>
        <begin position="265"/>
        <end position="287"/>
    </location>
</feature>
<dbReference type="HOGENOM" id="CLU_000604_27_5_1"/>
<dbReference type="PROSITE" id="PS00211">
    <property type="entry name" value="ABC_TRANSPORTER_1"/>
    <property type="match status" value="2"/>
</dbReference>
<evidence type="ECO:0000256" key="3">
    <source>
        <dbReference type="ARBA" id="ARBA00022448"/>
    </source>
</evidence>
<proteinExistence type="inferred from homology"/>
<keyword evidence="10" id="KW-0325">Glycoprotein</keyword>
<organism evidence="15 16">
    <name type="scientific">[Torrubiella] hemipterigena</name>
    <dbReference type="NCBI Taxonomy" id="1531966"/>
    <lineage>
        <taxon>Eukaryota</taxon>
        <taxon>Fungi</taxon>
        <taxon>Dikarya</taxon>
        <taxon>Ascomycota</taxon>
        <taxon>Pezizomycotina</taxon>
        <taxon>Sordariomycetes</taxon>
        <taxon>Hypocreomycetidae</taxon>
        <taxon>Hypocreales</taxon>
        <taxon>Clavicipitaceae</taxon>
        <taxon>Clavicipitaceae incertae sedis</taxon>
        <taxon>'Torrubiella' clade</taxon>
    </lineage>
</organism>
<feature type="region of interest" description="Disordered" evidence="11">
    <location>
        <begin position="821"/>
        <end position="856"/>
    </location>
</feature>
<feature type="transmembrane region" description="Helical" evidence="12">
    <location>
        <begin position="133"/>
        <end position="150"/>
    </location>
</feature>
<keyword evidence="16" id="KW-1185">Reference proteome</keyword>
<dbReference type="InterPro" id="IPR056227">
    <property type="entry name" value="TMD0_ABC"/>
</dbReference>
<evidence type="ECO:0000256" key="12">
    <source>
        <dbReference type="SAM" id="Phobius"/>
    </source>
</evidence>
<feature type="transmembrane region" description="Helical" evidence="12">
    <location>
        <begin position="1113"/>
        <end position="1133"/>
    </location>
</feature>
<keyword evidence="5 12" id="KW-0812">Transmembrane</keyword>
<dbReference type="FunFam" id="3.40.50.300:FF:002145">
    <property type="entry name" value="ABC transporter (MsbA subfamily)"/>
    <property type="match status" value="1"/>
</dbReference>
<name>A0A0A1TMU2_9HYPO</name>
<dbReference type="Proteomes" id="UP000039046">
    <property type="component" value="Unassembled WGS sequence"/>
</dbReference>
<keyword evidence="9 12" id="KW-0472">Membrane</keyword>
<feature type="domain" description="ABC transporter" evidence="13">
    <location>
        <begin position="1206"/>
        <end position="1437"/>
    </location>
</feature>
<feature type="transmembrane region" description="Helical" evidence="12">
    <location>
        <begin position="35"/>
        <end position="53"/>
    </location>
</feature>
<dbReference type="PROSITE" id="PS50929">
    <property type="entry name" value="ABC_TM1F"/>
    <property type="match status" value="2"/>
</dbReference>
<gene>
    <name evidence="15" type="ORF">VHEMI08233</name>
</gene>
<dbReference type="InterPro" id="IPR050173">
    <property type="entry name" value="ABC_transporter_C-like"/>
</dbReference>
<dbReference type="FunFam" id="1.20.1560.10:FF:000066">
    <property type="entry name" value="ABC multidrug transporter (Eurofung)"/>
    <property type="match status" value="1"/>
</dbReference>
<evidence type="ECO:0000256" key="6">
    <source>
        <dbReference type="ARBA" id="ARBA00022741"/>
    </source>
</evidence>
<feature type="transmembrane region" description="Helical" evidence="12">
    <location>
        <begin position="1029"/>
        <end position="1049"/>
    </location>
</feature>
<dbReference type="CDD" id="cd18579">
    <property type="entry name" value="ABC_6TM_ABCC_D1"/>
    <property type="match status" value="1"/>
</dbReference>
<dbReference type="SUPFAM" id="SSF90123">
    <property type="entry name" value="ABC transporter transmembrane region"/>
    <property type="match status" value="2"/>
</dbReference>
<dbReference type="GO" id="GO:0016887">
    <property type="term" value="F:ATP hydrolysis activity"/>
    <property type="evidence" value="ECO:0007669"/>
    <property type="project" value="InterPro"/>
</dbReference>
<reference evidence="15 16" key="1">
    <citation type="journal article" date="2015" name="Genome Announc.">
        <title>Draft Genome Sequence and Gene Annotation of the Entomopathogenic Fungus Verticillium hemipterigenum.</title>
        <authorList>
            <person name="Horn F."/>
            <person name="Habel A."/>
            <person name="Scharf D.H."/>
            <person name="Dworschak J."/>
            <person name="Brakhage A.A."/>
            <person name="Guthke R."/>
            <person name="Hertweck C."/>
            <person name="Linde J."/>
        </authorList>
    </citation>
    <scope>NUCLEOTIDE SEQUENCE [LARGE SCALE GENOMIC DNA]</scope>
</reference>
<dbReference type="Pfam" id="PF00005">
    <property type="entry name" value="ABC_tran"/>
    <property type="match status" value="2"/>
</dbReference>
<dbReference type="InterPro" id="IPR044726">
    <property type="entry name" value="ABCC_6TM_D2"/>
</dbReference>
<dbReference type="OrthoDB" id="6500128at2759"/>
<dbReference type="FunFam" id="1.20.1560.10:FF:000055">
    <property type="entry name" value="ABC multidrug transporter (Eurofung)"/>
    <property type="match status" value="1"/>
</dbReference>
<evidence type="ECO:0000313" key="15">
    <source>
        <dbReference type="EMBL" id="CEJ92590.1"/>
    </source>
</evidence>
<dbReference type="InterPro" id="IPR017871">
    <property type="entry name" value="ABC_transporter-like_CS"/>
</dbReference>
<evidence type="ECO:0000259" key="13">
    <source>
        <dbReference type="PROSITE" id="PS50893"/>
    </source>
</evidence>
<keyword evidence="3" id="KW-0813">Transport</keyword>
<dbReference type="SUPFAM" id="SSF52540">
    <property type="entry name" value="P-loop containing nucleoside triphosphate hydrolases"/>
    <property type="match status" value="2"/>
</dbReference>
<evidence type="ECO:0000256" key="8">
    <source>
        <dbReference type="ARBA" id="ARBA00022989"/>
    </source>
</evidence>
<dbReference type="PANTHER" id="PTHR24223:SF404">
    <property type="entry name" value="ABC MULTIDRUG TRANSPORTER (EUROFUNG)-RELATED"/>
    <property type="match status" value="1"/>
</dbReference>
<dbReference type="EMBL" id="CDHN01000004">
    <property type="protein sequence ID" value="CEJ92590.1"/>
    <property type="molecule type" value="Genomic_DNA"/>
</dbReference>
<comment type="similarity">
    <text evidence="2">Belongs to the ABC transporter superfamily. ABCC family. Conjugate transporter (TC 3.A.1.208) subfamily.</text>
</comment>
<protein>
    <recommendedName>
        <fullName evidence="17">ABC transporter</fullName>
    </recommendedName>
</protein>
<dbReference type="InterPro" id="IPR044746">
    <property type="entry name" value="ABCC_6TM_D1"/>
</dbReference>
<evidence type="ECO:0000256" key="1">
    <source>
        <dbReference type="ARBA" id="ARBA00004651"/>
    </source>
</evidence>
<feature type="domain" description="ABC transmembrane type-1" evidence="14">
    <location>
        <begin position="276"/>
        <end position="553"/>
    </location>
</feature>
<feature type="transmembrane region" description="Helical" evidence="12">
    <location>
        <begin position="101"/>
        <end position="121"/>
    </location>
</feature>
<evidence type="ECO:0000256" key="10">
    <source>
        <dbReference type="ARBA" id="ARBA00023180"/>
    </source>
</evidence>
<dbReference type="PANTHER" id="PTHR24223">
    <property type="entry name" value="ATP-BINDING CASSETTE SUB-FAMILY C"/>
    <property type="match status" value="1"/>
</dbReference>
<dbReference type="CDD" id="cd18580">
    <property type="entry name" value="ABC_6TM_ABCC_D2"/>
    <property type="match status" value="1"/>
</dbReference>
<dbReference type="CDD" id="cd03244">
    <property type="entry name" value="ABCC_MRP_domain2"/>
    <property type="match status" value="1"/>
</dbReference>
<dbReference type="Pfam" id="PF24357">
    <property type="entry name" value="TMD0_ABC"/>
    <property type="match status" value="1"/>
</dbReference>
<evidence type="ECO:0000259" key="14">
    <source>
        <dbReference type="PROSITE" id="PS50929"/>
    </source>
</evidence>
<dbReference type="InterPro" id="IPR036640">
    <property type="entry name" value="ABC1_TM_sf"/>
</dbReference>
<dbReference type="Gene3D" id="3.40.50.300">
    <property type="entry name" value="P-loop containing nucleotide triphosphate hydrolases"/>
    <property type="match status" value="2"/>
</dbReference>
<feature type="transmembrane region" description="Helical" evidence="12">
    <location>
        <begin position="931"/>
        <end position="953"/>
    </location>
</feature>
<feature type="domain" description="ABC transporter" evidence="13">
    <location>
        <begin position="607"/>
        <end position="832"/>
    </location>
</feature>
<dbReference type="InterPro" id="IPR027417">
    <property type="entry name" value="P-loop_NTPase"/>
</dbReference>
<comment type="subcellular location">
    <subcellularLocation>
        <location evidence="1">Cell membrane</location>
        <topology evidence="1">Multi-pass membrane protein</topology>
    </subcellularLocation>
</comment>
<feature type="transmembrane region" description="Helical" evidence="12">
    <location>
        <begin position="307"/>
        <end position="329"/>
    </location>
</feature>
<evidence type="ECO:0000256" key="4">
    <source>
        <dbReference type="ARBA" id="ARBA00022475"/>
    </source>
</evidence>
<accession>A0A0A1TMU2</accession>
<feature type="transmembrane region" description="Helical" evidence="12">
    <location>
        <begin position="488"/>
        <end position="513"/>
    </location>
</feature>
<dbReference type="InterPro" id="IPR003439">
    <property type="entry name" value="ABC_transporter-like_ATP-bd"/>
</dbReference>
<dbReference type="Gene3D" id="1.20.1560.10">
    <property type="entry name" value="ABC transporter type 1, transmembrane domain"/>
    <property type="match status" value="2"/>
</dbReference>
<feature type="transmembrane region" description="Helical" evidence="12">
    <location>
        <begin position="404"/>
        <end position="426"/>
    </location>
</feature>
<keyword evidence="8 12" id="KW-1133">Transmembrane helix</keyword>
<keyword evidence="6" id="KW-0547">Nucleotide-binding</keyword>
<evidence type="ECO:0000256" key="7">
    <source>
        <dbReference type="ARBA" id="ARBA00022840"/>
    </source>
</evidence>
<feature type="transmembrane region" description="Helical" evidence="12">
    <location>
        <begin position="1002"/>
        <end position="1023"/>
    </location>
</feature>
<evidence type="ECO:0000256" key="5">
    <source>
        <dbReference type="ARBA" id="ARBA00022692"/>
    </source>
</evidence>